<proteinExistence type="predicted"/>
<name>A0A9P6U063_9FUNG</name>
<evidence type="ECO:0000256" key="1">
    <source>
        <dbReference type="SAM" id="MobiDB-lite"/>
    </source>
</evidence>
<evidence type="ECO:0000313" key="3">
    <source>
        <dbReference type="Proteomes" id="UP000726737"/>
    </source>
</evidence>
<dbReference type="OrthoDB" id="2414929at2759"/>
<keyword evidence="3" id="KW-1185">Reference proteome</keyword>
<dbReference type="Proteomes" id="UP000726737">
    <property type="component" value="Unassembled WGS sequence"/>
</dbReference>
<feature type="compositionally biased region" description="Basic residues" evidence="1">
    <location>
        <begin position="1"/>
        <end position="13"/>
    </location>
</feature>
<accession>A0A9P6U063</accession>
<dbReference type="EMBL" id="JAAAJA010000423">
    <property type="protein sequence ID" value="KAG0254035.1"/>
    <property type="molecule type" value="Genomic_DNA"/>
</dbReference>
<dbReference type="AlphaFoldDB" id="A0A9P6U063"/>
<gene>
    <name evidence="2" type="ORF">BG011_006008</name>
</gene>
<reference evidence="2" key="1">
    <citation type="journal article" date="2020" name="Fungal Divers.">
        <title>Resolving the Mortierellaceae phylogeny through synthesis of multi-gene phylogenetics and phylogenomics.</title>
        <authorList>
            <person name="Vandepol N."/>
            <person name="Liber J."/>
            <person name="Desiro A."/>
            <person name="Na H."/>
            <person name="Kennedy M."/>
            <person name="Barry K."/>
            <person name="Grigoriev I.V."/>
            <person name="Miller A.N."/>
            <person name="O'Donnell K."/>
            <person name="Stajich J.E."/>
            <person name="Bonito G."/>
        </authorList>
    </citation>
    <scope>NUCLEOTIDE SEQUENCE</scope>
    <source>
        <strain evidence="2">KOD948</strain>
    </source>
</reference>
<protein>
    <submittedName>
        <fullName evidence="2">Uncharacterized protein</fullName>
    </submittedName>
</protein>
<evidence type="ECO:0000313" key="2">
    <source>
        <dbReference type="EMBL" id="KAG0254035.1"/>
    </source>
</evidence>
<comment type="caution">
    <text evidence="2">The sequence shown here is derived from an EMBL/GenBank/DDBJ whole genome shotgun (WGS) entry which is preliminary data.</text>
</comment>
<feature type="region of interest" description="Disordered" evidence="1">
    <location>
        <begin position="1"/>
        <end position="21"/>
    </location>
</feature>
<organism evidence="2 3">
    <name type="scientific">Mortierella polycephala</name>
    <dbReference type="NCBI Taxonomy" id="41804"/>
    <lineage>
        <taxon>Eukaryota</taxon>
        <taxon>Fungi</taxon>
        <taxon>Fungi incertae sedis</taxon>
        <taxon>Mucoromycota</taxon>
        <taxon>Mortierellomycotina</taxon>
        <taxon>Mortierellomycetes</taxon>
        <taxon>Mortierellales</taxon>
        <taxon>Mortierellaceae</taxon>
        <taxon>Mortierella</taxon>
    </lineage>
</organism>
<sequence length="163" mass="18887">MQKYSQPRKRKKRDAVPIDVKAPFSSNDGDIEIIEDSYSPQKGVVKRIKSTLIDGEHPGHVGYRIPERSIKLDIVEKYQRVRIMPLQLNRMDRQSPQQLPPQNDLLVAAMMAFEGLQKNADNLSSYERVQNAVLCQLTDPDERQVYLHYRALQKILRQQESCP</sequence>